<dbReference type="GO" id="GO:0005524">
    <property type="term" value="F:ATP binding"/>
    <property type="evidence" value="ECO:0007669"/>
    <property type="project" value="UniProtKB-UniRule"/>
</dbReference>
<keyword evidence="3" id="KW-0808">Transferase</keyword>
<dbReference type="Pfam" id="PF05419">
    <property type="entry name" value="GUN4"/>
    <property type="match status" value="1"/>
</dbReference>
<reference evidence="12 13" key="1">
    <citation type="submission" date="2012-06" db="EMBL/GenBank/DDBJ databases">
        <title>Finished chromosome of genome of Oscillatoria acuminata PCC 6304.</title>
        <authorList>
            <consortium name="US DOE Joint Genome Institute"/>
            <person name="Gugger M."/>
            <person name="Coursin T."/>
            <person name="Rippka R."/>
            <person name="Tandeau De Marsac N."/>
            <person name="Huntemann M."/>
            <person name="Wei C.-L."/>
            <person name="Han J."/>
            <person name="Detter J.C."/>
            <person name="Han C."/>
            <person name="Tapia R."/>
            <person name="Davenport K."/>
            <person name="Daligault H."/>
            <person name="Erkkila T."/>
            <person name="Gu W."/>
            <person name="Munk A.C.C."/>
            <person name="Teshima H."/>
            <person name="Xu Y."/>
            <person name="Chain P."/>
            <person name="Chen A."/>
            <person name="Krypides N."/>
            <person name="Mavromatis K."/>
            <person name="Markowitz V."/>
            <person name="Szeto E."/>
            <person name="Ivanova N."/>
            <person name="Mikhailova N."/>
            <person name="Ovchinnikova G."/>
            <person name="Pagani I."/>
            <person name="Pati A."/>
            <person name="Goodwin L."/>
            <person name="Peters L."/>
            <person name="Pitluck S."/>
            <person name="Woyke T."/>
            <person name="Kerfeld C."/>
        </authorList>
    </citation>
    <scope>NUCLEOTIDE SEQUENCE [LARGE SCALE GENOMIC DNA]</scope>
    <source>
        <strain evidence="12 13">PCC 6304</strain>
    </source>
</reference>
<keyword evidence="5 12" id="KW-0418">Kinase</keyword>
<dbReference type="EC" id="2.7.11.1" evidence="1"/>
<evidence type="ECO:0000256" key="6">
    <source>
        <dbReference type="ARBA" id="ARBA00022840"/>
    </source>
</evidence>
<evidence type="ECO:0000256" key="1">
    <source>
        <dbReference type="ARBA" id="ARBA00012513"/>
    </source>
</evidence>
<dbReference type="FunCoup" id="K9TM47">
    <property type="interactions" value="6"/>
</dbReference>
<dbReference type="Gene3D" id="1.25.40.620">
    <property type="match status" value="1"/>
</dbReference>
<evidence type="ECO:0000256" key="2">
    <source>
        <dbReference type="ARBA" id="ARBA00022527"/>
    </source>
</evidence>
<evidence type="ECO:0000256" key="7">
    <source>
        <dbReference type="ARBA" id="ARBA00047899"/>
    </source>
</evidence>
<evidence type="ECO:0000256" key="8">
    <source>
        <dbReference type="ARBA" id="ARBA00048679"/>
    </source>
</evidence>
<dbReference type="Gene3D" id="3.30.200.20">
    <property type="entry name" value="Phosphorylase Kinase, domain 1"/>
    <property type="match status" value="1"/>
</dbReference>
<dbReference type="GO" id="GO:0004674">
    <property type="term" value="F:protein serine/threonine kinase activity"/>
    <property type="evidence" value="ECO:0007669"/>
    <property type="project" value="UniProtKB-KW"/>
</dbReference>
<dbReference type="HOGENOM" id="CLU_000288_135_5_3"/>
<dbReference type="KEGG" id="oac:Oscil6304_4397"/>
<evidence type="ECO:0000256" key="4">
    <source>
        <dbReference type="ARBA" id="ARBA00022741"/>
    </source>
</evidence>
<dbReference type="InterPro" id="IPR008629">
    <property type="entry name" value="GUN4-like"/>
</dbReference>
<evidence type="ECO:0000256" key="9">
    <source>
        <dbReference type="PROSITE-ProRule" id="PRU10141"/>
    </source>
</evidence>
<dbReference type="InterPro" id="IPR011009">
    <property type="entry name" value="Kinase-like_dom_sf"/>
</dbReference>
<protein>
    <recommendedName>
        <fullName evidence="1">non-specific serine/threonine protein kinase</fullName>
        <ecNumber evidence="1">2.7.11.1</ecNumber>
    </recommendedName>
</protein>
<dbReference type="Gene3D" id="1.10.510.10">
    <property type="entry name" value="Transferase(Phosphotransferase) domain 1"/>
    <property type="match status" value="1"/>
</dbReference>
<dbReference type="SMART" id="SM00220">
    <property type="entry name" value="S_TKc"/>
    <property type="match status" value="1"/>
</dbReference>
<proteinExistence type="predicted"/>
<dbReference type="InterPro" id="IPR017441">
    <property type="entry name" value="Protein_kinase_ATP_BS"/>
</dbReference>
<keyword evidence="13" id="KW-1185">Reference proteome</keyword>
<dbReference type="GO" id="GO:0007165">
    <property type="term" value="P:signal transduction"/>
    <property type="evidence" value="ECO:0007669"/>
    <property type="project" value="TreeGrafter"/>
</dbReference>
<feature type="domain" description="Protein kinase" evidence="11">
    <location>
        <begin position="14"/>
        <end position="273"/>
    </location>
</feature>
<comment type="catalytic activity">
    <reaction evidence="8">
        <text>L-seryl-[protein] + ATP = O-phospho-L-seryl-[protein] + ADP + H(+)</text>
        <dbReference type="Rhea" id="RHEA:17989"/>
        <dbReference type="Rhea" id="RHEA-COMP:9863"/>
        <dbReference type="Rhea" id="RHEA-COMP:11604"/>
        <dbReference type="ChEBI" id="CHEBI:15378"/>
        <dbReference type="ChEBI" id="CHEBI:29999"/>
        <dbReference type="ChEBI" id="CHEBI:30616"/>
        <dbReference type="ChEBI" id="CHEBI:83421"/>
        <dbReference type="ChEBI" id="CHEBI:456216"/>
        <dbReference type="EC" id="2.7.11.1"/>
    </reaction>
</comment>
<sequence>MAWQPGEQLLNGKYTIESKLGKGGFGITYLARDDRNRPFAIKTLGRKARFTQELVKYKKEFLKEADCLLRCIHPSIVRLEEVIDTDSLCCIVLEYIDGTPLARLVKQKGRLSEREALFYTYQIADALRLVHQQGFLHRDVKPMNIVLRQERSDAVLIDFGLAQEFFQDQVEIHPKQGSRGFAPLEQYDLRALRGAYTDVYGLSATLYSLLTAKVPPSASSRDRSWVKTQTDPLLPPKTLNQSVSDRVNTAILKGMALTPEHRPQSIDAWLELLSDEPSDSSPQPPEMTSAIPEITNSISAVGMDYTTLETLLAAGQWQEADRETDALMLRVAGREAEGRLNIEDVKHFPCRDLRTLDRLWTEHSKGHFGLSIQRQIWSESEIEENYESFSDRLGWRRDNEWVSYGDLTFDITAPVGHLPSWGRRGRLWSFLATRLKKCSL</sequence>
<keyword evidence="6 9" id="KW-0067">ATP-binding</keyword>
<evidence type="ECO:0000256" key="3">
    <source>
        <dbReference type="ARBA" id="ARBA00022679"/>
    </source>
</evidence>
<dbReference type="InterPro" id="IPR008271">
    <property type="entry name" value="Ser/Thr_kinase_AS"/>
</dbReference>
<dbReference type="eggNOG" id="COG0515">
    <property type="taxonomic scope" value="Bacteria"/>
</dbReference>
<dbReference type="Proteomes" id="UP000010367">
    <property type="component" value="Chromosome"/>
</dbReference>
<dbReference type="PROSITE" id="PS50011">
    <property type="entry name" value="PROTEIN_KINASE_DOM"/>
    <property type="match status" value="1"/>
</dbReference>
<dbReference type="OrthoDB" id="581647at2"/>
<gene>
    <name evidence="12" type="ORF">Oscil6304_4397</name>
</gene>
<dbReference type="PROSITE" id="PS00107">
    <property type="entry name" value="PROTEIN_KINASE_ATP"/>
    <property type="match status" value="1"/>
</dbReference>
<evidence type="ECO:0000259" key="11">
    <source>
        <dbReference type="PROSITE" id="PS50011"/>
    </source>
</evidence>
<evidence type="ECO:0000256" key="5">
    <source>
        <dbReference type="ARBA" id="ARBA00022777"/>
    </source>
</evidence>
<feature type="region of interest" description="Disordered" evidence="10">
    <location>
        <begin position="217"/>
        <end position="240"/>
    </location>
</feature>
<keyword evidence="4 9" id="KW-0547">Nucleotide-binding</keyword>
<dbReference type="PROSITE" id="PS00108">
    <property type="entry name" value="PROTEIN_KINASE_ST"/>
    <property type="match status" value="1"/>
</dbReference>
<dbReference type="Gene3D" id="1.10.10.1770">
    <property type="entry name" value="Gun4-like"/>
    <property type="match status" value="1"/>
</dbReference>
<evidence type="ECO:0000256" key="10">
    <source>
        <dbReference type="SAM" id="MobiDB-lite"/>
    </source>
</evidence>
<dbReference type="CDD" id="cd16383">
    <property type="entry name" value="GUN4"/>
    <property type="match status" value="1"/>
</dbReference>
<dbReference type="PANTHER" id="PTHR43895:SF32">
    <property type="entry name" value="SERINE_THREONINE-PROTEIN KINASE CHK1"/>
    <property type="match status" value="1"/>
</dbReference>
<dbReference type="CDD" id="cd14014">
    <property type="entry name" value="STKc_PknB_like"/>
    <property type="match status" value="1"/>
</dbReference>
<evidence type="ECO:0000313" key="12">
    <source>
        <dbReference type="EMBL" id="AFY83917.1"/>
    </source>
</evidence>
<accession>K9TM47</accession>
<dbReference type="InterPro" id="IPR000719">
    <property type="entry name" value="Prot_kinase_dom"/>
</dbReference>
<dbReference type="RefSeq" id="WP_015150540.1">
    <property type="nucleotide sequence ID" value="NC_019693.1"/>
</dbReference>
<dbReference type="SUPFAM" id="SSF56112">
    <property type="entry name" value="Protein kinase-like (PK-like)"/>
    <property type="match status" value="1"/>
</dbReference>
<dbReference type="AlphaFoldDB" id="K9TM47"/>
<dbReference type="Pfam" id="PF00069">
    <property type="entry name" value="Pkinase"/>
    <property type="match status" value="1"/>
</dbReference>
<dbReference type="STRING" id="56110.Oscil6304_4397"/>
<dbReference type="InParanoid" id="K9TM47"/>
<evidence type="ECO:0000313" key="13">
    <source>
        <dbReference type="Proteomes" id="UP000010367"/>
    </source>
</evidence>
<name>K9TM47_9CYAN</name>
<organism evidence="12 13">
    <name type="scientific">Oscillatoria acuminata PCC 6304</name>
    <dbReference type="NCBI Taxonomy" id="56110"/>
    <lineage>
        <taxon>Bacteria</taxon>
        <taxon>Bacillati</taxon>
        <taxon>Cyanobacteriota</taxon>
        <taxon>Cyanophyceae</taxon>
        <taxon>Oscillatoriophycideae</taxon>
        <taxon>Oscillatoriales</taxon>
        <taxon>Oscillatoriaceae</taxon>
        <taxon>Oscillatoria</taxon>
    </lineage>
</organism>
<keyword evidence="2 12" id="KW-0723">Serine/threonine-protein kinase</keyword>
<dbReference type="EMBL" id="CP003607">
    <property type="protein sequence ID" value="AFY83917.1"/>
    <property type="molecule type" value="Genomic_DNA"/>
</dbReference>
<comment type="catalytic activity">
    <reaction evidence="7">
        <text>L-threonyl-[protein] + ATP = O-phospho-L-threonyl-[protein] + ADP + H(+)</text>
        <dbReference type="Rhea" id="RHEA:46608"/>
        <dbReference type="Rhea" id="RHEA-COMP:11060"/>
        <dbReference type="Rhea" id="RHEA-COMP:11605"/>
        <dbReference type="ChEBI" id="CHEBI:15378"/>
        <dbReference type="ChEBI" id="CHEBI:30013"/>
        <dbReference type="ChEBI" id="CHEBI:30616"/>
        <dbReference type="ChEBI" id="CHEBI:61977"/>
        <dbReference type="ChEBI" id="CHEBI:456216"/>
        <dbReference type="EC" id="2.7.11.1"/>
    </reaction>
</comment>
<feature type="binding site" evidence="9">
    <location>
        <position position="42"/>
    </location>
    <ligand>
        <name>ATP</name>
        <dbReference type="ChEBI" id="CHEBI:30616"/>
    </ligand>
</feature>
<dbReference type="InterPro" id="IPR037215">
    <property type="entry name" value="GUN4-like_sf"/>
</dbReference>
<dbReference type="PANTHER" id="PTHR43895">
    <property type="entry name" value="CALCIUM/CALMODULIN-DEPENDENT PROTEIN KINASE KINASE-RELATED"/>
    <property type="match status" value="1"/>
</dbReference>
<dbReference type="SUPFAM" id="SSF140869">
    <property type="entry name" value="GUN4-like"/>
    <property type="match status" value="1"/>
</dbReference>